<evidence type="ECO:0000313" key="3">
    <source>
        <dbReference type="Proteomes" id="UP001396334"/>
    </source>
</evidence>
<proteinExistence type="predicted"/>
<keyword evidence="3" id="KW-1185">Reference proteome</keyword>
<sequence length="117" mass="12221">MNNSSGTNYVSKSQWSGTFPLLKKSCETRVIAPRHDDIVLSSSSALRESLSSKGEEATVADVQHGVEHLVYGVSADLPLEATVSGDHGQEVEASKSGGHGQQVDDLSLEASESGGHG</sequence>
<gene>
    <name evidence="2" type="ORF">V6N11_016672</name>
</gene>
<reference evidence="2 3" key="1">
    <citation type="journal article" date="2024" name="G3 (Bethesda)">
        <title>Genome assembly of Hibiscus sabdariffa L. provides insights into metabolisms of medicinal natural products.</title>
        <authorList>
            <person name="Kim T."/>
        </authorList>
    </citation>
    <scope>NUCLEOTIDE SEQUENCE [LARGE SCALE GENOMIC DNA]</scope>
    <source>
        <strain evidence="2">TK-2024</strain>
        <tissue evidence="2">Old leaves</tissue>
    </source>
</reference>
<comment type="caution">
    <text evidence="2">The sequence shown here is derived from an EMBL/GenBank/DDBJ whole genome shotgun (WGS) entry which is preliminary data.</text>
</comment>
<organism evidence="2 3">
    <name type="scientific">Hibiscus sabdariffa</name>
    <name type="common">roselle</name>
    <dbReference type="NCBI Taxonomy" id="183260"/>
    <lineage>
        <taxon>Eukaryota</taxon>
        <taxon>Viridiplantae</taxon>
        <taxon>Streptophyta</taxon>
        <taxon>Embryophyta</taxon>
        <taxon>Tracheophyta</taxon>
        <taxon>Spermatophyta</taxon>
        <taxon>Magnoliopsida</taxon>
        <taxon>eudicotyledons</taxon>
        <taxon>Gunneridae</taxon>
        <taxon>Pentapetalae</taxon>
        <taxon>rosids</taxon>
        <taxon>malvids</taxon>
        <taxon>Malvales</taxon>
        <taxon>Malvaceae</taxon>
        <taxon>Malvoideae</taxon>
        <taxon>Hibiscus</taxon>
    </lineage>
</organism>
<name>A0ABR2TVW6_9ROSI</name>
<accession>A0ABR2TVW6</accession>
<evidence type="ECO:0000313" key="2">
    <source>
        <dbReference type="EMBL" id="KAK9041577.1"/>
    </source>
</evidence>
<dbReference type="EMBL" id="JBBPBN010000004">
    <property type="protein sequence ID" value="KAK9041577.1"/>
    <property type="molecule type" value="Genomic_DNA"/>
</dbReference>
<evidence type="ECO:0000256" key="1">
    <source>
        <dbReference type="SAM" id="MobiDB-lite"/>
    </source>
</evidence>
<protein>
    <submittedName>
        <fullName evidence="2">Uncharacterized protein</fullName>
    </submittedName>
</protein>
<dbReference type="Proteomes" id="UP001396334">
    <property type="component" value="Unassembled WGS sequence"/>
</dbReference>
<feature type="region of interest" description="Disordered" evidence="1">
    <location>
        <begin position="85"/>
        <end position="117"/>
    </location>
</feature>